<dbReference type="InterPro" id="IPR019775">
    <property type="entry name" value="WD40_repeat_CS"/>
</dbReference>
<evidence type="ECO:0000256" key="4">
    <source>
        <dbReference type="ARBA" id="ARBA00022737"/>
    </source>
</evidence>
<keyword evidence="2" id="KW-0963">Cytoplasm</keyword>
<evidence type="ECO:0000256" key="2">
    <source>
        <dbReference type="ARBA" id="ARBA00022490"/>
    </source>
</evidence>
<keyword evidence="11" id="KW-1185">Reference proteome</keyword>
<dbReference type="PROSITE" id="PS00678">
    <property type="entry name" value="WD_REPEATS_1"/>
    <property type="match status" value="3"/>
</dbReference>
<dbReference type="PANTHER" id="PTHR44019:SF1">
    <property type="entry name" value="POC1 CENTRIOLAR PROTEIN HOMOLOG B"/>
    <property type="match status" value="1"/>
</dbReference>
<dbReference type="GO" id="GO:0060271">
    <property type="term" value="P:cilium assembly"/>
    <property type="evidence" value="ECO:0007669"/>
    <property type="project" value="UniProtKB-ARBA"/>
</dbReference>
<dbReference type="PROSITE" id="PS50082">
    <property type="entry name" value="WD_REPEATS_2"/>
    <property type="match status" value="7"/>
</dbReference>
<organism evidence="10 11">
    <name type="scientific">Gasterosteus aculeatus aculeatus</name>
    <name type="common">three-spined stickleback</name>
    <dbReference type="NCBI Taxonomy" id="481459"/>
    <lineage>
        <taxon>Eukaryota</taxon>
        <taxon>Metazoa</taxon>
        <taxon>Chordata</taxon>
        <taxon>Craniata</taxon>
        <taxon>Vertebrata</taxon>
        <taxon>Euteleostomi</taxon>
        <taxon>Actinopterygii</taxon>
        <taxon>Neopterygii</taxon>
        <taxon>Teleostei</taxon>
        <taxon>Neoteleostei</taxon>
        <taxon>Acanthomorphata</taxon>
        <taxon>Eupercaria</taxon>
        <taxon>Perciformes</taxon>
        <taxon>Cottioidei</taxon>
        <taxon>Gasterosteales</taxon>
        <taxon>Gasterosteidae</taxon>
        <taxon>Gasterosteus</taxon>
    </lineage>
</organism>
<accession>A0AAQ4NYQ7</accession>
<dbReference type="FunFam" id="2.130.10.10:FF:000235">
    <property type="entry name" value="POC1 centriolar protein homolog B"/>
    <property type="match status" value="1"/>
</dbReference>
<evidence type="ECO:0000256" key="9">
    <source>
        <dbReference type="PROSITE-ProRule" id="PRU00221"/>
    </source>
</evidence>
<name>A0AAQ4NYQ7_GASAC</name>
<evidence type="ECO:0000256" key="6">
    <source>
        <dbReference type="ARBA" id="ARBA00023212"/>
    </source>
</evidence>
<comment type="subcellular location">
    <subcellularLocation>
        <location evidence="1">Cytoplasm</location>
        <location evidence="1">Cytoskeleton</location>
        <location evidence="1">Microtubule organizing center</location>
        <location evidence="1">Centrosome</location>
        <location evidence="1">Centriole</location>
    </subcellularLocation>
</comment>
<reference evidence="10" key="3">
    <citation type="submission" date="2025-09" db="UniProtKB">
        <authorList>
            <consortium name="Ensembl"/>
        </authorList>
    </citation>
    <scope>IDENTIFICATION</scope>
</reference>
<evidence type="ECO:0000256" key="3">
    <source>
        <dbReference type="ARBA" id="ARBA00022574"/>
    </source>
</evidence>
<dbReference type="SUPFAM" id="SSF50978">
    <property type="entry name" value="WD40 repeat-like"/>
    <property type="match status" value="1"/>
</dbReference>
<feature type="repeat" description="WD" evidence="9">
    <location>
        <begin position="143"/>
        <end position="184"/>
    </location>
</feature>
<evidence type="ECO:0000256" key="8">
    <source>
        <dbReference type="ARBA" id="ARBA00039724"/>
    </source>
</evidence>
<dbReference type="CDD" id="cd00200">
    <property type="entry name" value="WD40"/>
    <property type="match status" value="1"/>
</dbReference>
<protein>
    <recommendedName>
        <fullName evidence="8">POC1 centriolar protein homolog B</fullName>
    </recommendedName>
</protein>
<dbReference type="PROSITE" id="PS50294">
    <property type="entry name" value="WD_REPEATS_REGION"/>
    <property type="match status" value="6"/>
</dbReference>
<dbReference type="GO" id="GO:0007017">
    <property type="term" value="P:microtubule-based process"/>
    <property type="evidence" value="ECO:0007669"/>
    <property type="project" value="UniProtKB-ARBA"/>
</dbReference>
<feature type="repeat" description="WD" evidence="9">
    <location>
        <begin position="101"/>
        <end position="142"/>
    </location>
</feature>
<dbReference type="InterPro" id="IPR036322">
    <property type="entry name" value="WD40_repeat_dom_sf"/>
</dbReference>
<reference evidence="10" key="2">
    <citation type="submission" date="2025-08" db="UniProtKB">
        <authorList>
            <consortium name="Ensembl"/>
        </authorList>
    </citation>
    <scope>IDENTIFICATION</scope>
</reference>
<dbReference type="InterPro" id="IPR050505">
    <property type="entry name" value="WDR55/POC1"/>
</dbReference>
<proteinExistence type="inferred from homology"/>
<dbReference type="InterPro" id="IPR020472">
    <property type="entry name" value="WD40_PAC1"/>
</dbReference>
<evidence type="ECO:0000256" key="7">
    <source>
        <dbReference type="ARBA" id="ARBA00037984"/>
    </source>
</evidence>
<dbReference type="GO" id="GO:0036064">
    <property type="term" value="C:ciliary basal body"/>
    <property type="evidence" value="ECO:0007669"/>
    <property type="project" value="TreeGrafter"/>
</dbReference>
<keyword evidence="4" id="KW-0677">Repeat</keyword>
<keyword evidence="6" id="KW-0206">Cytoskeleton</keyword>
<evidence type="ECO:0000313" key="11">
    <source>
        <dbReference type="Proteomes" id="UP000007635"/>
    </source>
</evidence>
<dbReference type="InterPro" id="IPR001680">
    <property type="entry name" value="WD40_rpt"/>
</dbReference>
<reference evidence="10 11" key="1">
    <citation type="journal article" date="2021" name="G3 (Bethesda)">
        <title>Improved contiguity of the threespine stickleback genome using long-read sequencing.</title>
        <authorList>
            <person name="Nath S."/>
            <person name="Shaw D.E."/>
            <person name="White M.A."/>
        </authorList>
    </citation>
    <scope>NUCLEOTIDE SEQUENCE [LARGE SCALE GENOMIC DNA]</scope>
    <source>
        <strain evidence="10 11">Lake Benthic</strain>
    </source>
</reference>
<keyword evidence="3 9" id="KW-0853">WD repeat</keyword>
<feature type="repeat" description="WD" evidence="9">
    <location>
        <begin position="227"/>
        <end position="268"/>
    </location>
</feature>
<dbReference type="Gene3D" id="2.130.10.10">
    <property type="entry name" value="YVTN repeat-like/Quinoprotein amine dehydrogenase"/>
    <property type="match status" value="2"/>
</dbReference>
<dbReference type="PANTHER" id="PTHR44019">
    <property type="entry name" value="WD REPEAT-CONTAINING PROTEIN 55"/>
    <property type="match status" value="1"/>
</dbReference>
<dbReference type="PRINTS" id="PR00320">
    <property type="entry name" value="GPROTEINBRPT"/>
</dbReference>
<comment type="similarity">
    <text evidence="7">Belongs to the WD repeat POC1 family.</text>
</comment>
<feature type="repeat" description="WD" evidence="9">
    <location>
        <begin position="195"/>
        <end position="226"/>
    </location>
</feature>
<dbReference type="GeneTree" id="ENSGT00940000160413"/>
<sequence length="522" mass="56993">MPAMSSVMEDPALERHFKEHKDAVTCVDFNPNSKQLASGSVDKSLMIWNLAPKARAFRYVGHQDVITGVQFSPSGDLVATSSKDRTVRLWTPSTKGASTAFKAHTAAVRSVAFSPDGLRLATASDDKSVKVWSVHQQRFVCSLAQHTNWVRCARFSPDGRLIASCGDDGTVRLWDTSTKHCINCFTYYGGCETFVGFNSSGTCVASSGADSSLKVWDLRTNKLIQHYQVHSAGINSFSFHPSNNYLISGSSDGTVKILDLLEGRLIYTLHGHNGPVLTVAFSRAGDLFASGGAGGQVLMWRTNFDIKSYQNVLQQHSRRSTPDPPPHVADIHPRGPHLHLPKASISPAVADTRSTDPLVVEFGQSARGTAASRQRDATVAETHTFQLPLGVGGKINYTQFLERVKGKIQLKFFMERVLQIHQRHKQHNVHKTKHKTSSSRHGHQVAVQTGVLQHVHSLQRSPLILLIICVVINCLSTAGWYTPHGPERCNVANPGCKLTPSTHSAQGRSGGVGGGRLDVQVY</sequence>
<dbReference type="SMART" id="SM00320">
    <property type="entry name" value="WD40"/>
    <property type="match status" value="7"/>
</dbReference>
<dbReference type="Pfam" id="PF00400">
    <property type="entry name" value="WD40"/>
    <property type="match status" value="7"/>
</dbReference>
<keyword evidence="5" id="KW-0175">Coiled coil</keyword>
<dbReference type="Ensembl" id="ENSGACT00000064625.1">
    <property type="protein sequence ID" value="ENSGACP00000031567.1"/>
    <property type="gene ID" value="ENSGACG00000009335.2"/>
</dbReference>
<feature type="repeat" description="WD" evidence="9">
    <location>
        <begin position="269"/>
        <end position="300"/>
    </location>
</feature>
<feature type="repeat" description="WD" evidence="9">
    <location>
        <begin position="59"/>
        <end position="90"/>
    </location>
</feature>
<dbReference type="AlphaFoldDB" id="A0AAQ4NYQ7"/>
<evidence type="ECO:0000313" key="10">
    <source>
        <dbReference type="Ensembl" id="ENSGACP00000031567.1"/>
    </source>
</evidence>
<feature type="repeat" description="WD" evidence="9">
    <location>
        <begin position="17"/>
        <end position="50"/>
    </location>
</feature>
<dbReference type="GO" id="GO:0005814">
    <property type="term" value="C:centriole"/>
    <property type="evidence" value="ECO:0007669"/>
    <property type="project" value="UniProtKB-SubCell"/>
</dbReference>
<evidence type="ECO:0000256" key="1">
    <source>
        <dbReference type="ARBA" id="ARBA00004114"/>
    </source>
</evidence>
<dbReference type="Proteomes" id="UP000007635">
    <property type="component" value="Chromosome XIX"/>
</dbReference>
<evidence type="ECO:0000256" key="5">
    <source>
        <dbReference type="ARBA" id="ARBA00023054"/>
    </source>
</evidence>
<dbReference type="GO" id="GO:0048871">
    <property type="term" value="P:multicellular organismal-level homeostasis"/>
    <property type="evidence" value="ECO:0007669"/>
    <property type="project" value="UniProtKB-ARBA"/>
</dbReference>
<dbReference type="InterPro" id="IPR015943">
    <property type="entry name" value="WD40/YVTN_repeat-like_dom_sf"/>
</dbReference>